<dbReference type="GO" id="GO:0032473">
    <property type="term" value="C:cytoplasmic side of mitochondrial outer membrane"/>
    <property type="evidence" value="ECO:0007669"/>
    <property type="project" value="EnsemblFungi"/>
</dbReference>
<dbReference type="GO" id="GO:0000214">
    <property type="term" value="C:tRNA-intron endonuclease complex"/>
    <property type="evidence" value="ECO:0007669"/>
    <property type="project" value="TreeGrafter"/>
</dbReference>
<comment type="similarity">
    <text evidence="1">Belongs to the tRNA-intron endonuclease family.</text>
</comment>
<dbReference type="SUPFAM" id="SSF53032">
    <property type="entry name" value="tRNA-intron endonuclease catalytic domain-like"/>
    <property type="match status" value="1"/>
</dbReference>
<keyword evidence="6" id="KW-1185">Reference proteome</keyword>
<dbReference type="InterPro" id="IPR011856">
    <property type="entry name" value="tRNA_endonuc-like_dom_sf"/>
</dbReference>
<dbReference type="GO" id="GO:0003676">
    <property type="term" value="F:nucleic acid binding"/>
    <property type="evidence" value="ECO:0007669"/>
    <property type="project" value="InterPro"/>
</dbReference>
<proteinExistence type="inferred from homology"/>
<dbReference type="NCBIfam" id="TIGR00324">
    <property type="entry name" value="endA"/>
    <property type="match status" value="1"/>
</dbReference>
<dbReference type="InterPro" id="IPR006677">
    <property type="entry name" value="tRNA_intron_Endonuc_cat-like"/>
</dbReference>
<dbReference type="CDD" id="cd22363">
    <property type="entry name" value="tRNA-intron_lyase_C"/>
    <property type="match status" value="1"/>
</dbReference>
<dbReference type="InterPro" id="IPR006676">
    <property type="entry name" value="tRNA_splic"/>
</dbReference>
<dbReference type="GO" id="GO:0000213">
    <property type="term" value="F:tRNA-intron lyase activity"/>
    <property type="evidence" value="ECO:0007669"/>
    <property type="project" value="UniProtKB-EC"/>
</dbReference>
<feature type="domain" description="tRNA intron endonuclease catalytic" evidence="4">
    <location>
        <begin position="181"/>
        <end position="267"/>
    </location>
</feature>
<evidence type="ECO:0000259" key="4">
    <source>
        <dbReference type="Pfam" id="PF01974"/>
    </source>
</evidence>
<dbReference type="PANTHER" id="PTHR21227:SF0">
    <property type="entry name" value="TRNA-SPLICING ENDONUCLEASE SUBUNIT SEN2"/>
    <property type="match status" value="1"/>
</dbReference>
<evidence type="ECO:0000256" key="2">
    <source>
        <dbReference type="ARBA" id="ARBA00012573"/>
    </source>
</evidence>
<evidence type="ECO:0000256" key="3">
    <source>
        <dbReference type="ARBA" id="ARBA00034031"/>
    </source>
</evidence>
<dbReference type="Gene3D" id="3.40.1350.10">
    <property type="match status" value="1"/>
</dbReference>
<keyword evidence="5" id="KW-0255">Endonuclease</keyword>
<accession>A0A0C9MFI9</accession>
<dbReference type="EC" id="4.6.1.16" evidence="2"/>
<dbReference type="AlphaFoldDB" id="A0A0C9MFI9"/>
<dbReference type="EMBL" id="DF836559">
    <property type="protein sequence ID" value="GAN09491.1"/>
    <property type="molecule type" value="Genomic_DNA"/>
</dbReference>
<name>A0A0C9MFI9_9FUNG</name>
<sequence length="294" mass="33826">MAPPPTMPPLPVKVYSSATLYDQLVQLFLQICSVKPSPEPCCTGIYMEFGKFIWVQKGQGQLYNHGFFGKGDLSRSDPTWLKRTIAQNKDSLEDITVERRRKRRQKNSRSEVVADNGDMLTSIELLDATCHKDVERFQLDLYEAFFLAYALNALSIANPGDQLPLSRADCWTTFCRANPAFHSHYVVYHFYRSLGWVPKAGSKFGVDFVLYQSGPSFRHADYAVVVIPLANNKLEEPKSWDWLLRLNRICTQVKKTLILCYVTMPDDTTSFSNLDDYGIRQVIYKRWSPQKNRE</sequence>
<dbReference type="GO" id="GO:0000379">
    <property type="term" value="P:tRNA-type intron splice site recognition and cleavage"/>
    <property type="evidence" value="ECO:0007669"/>
    <property type="project" value="TreeGrafter"/>
</dbReference>
<comment type="catalytic activity">
    <reaction evidence="3">
        <text>pretRNA = a 3'-half-tRNA molecule with a 5'-OH end + a 5'-half-tRNA molecule with a 2',3'-cyclic phosphate end + an intron with a 2',3'-cyclic phosphate and a 5'-hydroxyl terminus.</text>
        <dbReference type="EC" id="4.6.1.16"/>
    </reaction>
</comment>
<dbReference type="Pfam" id="PF01974">
    <property type="entry name" value="tRNA_int_endo"/>
    <property type="match status" value="1"/>
</dbReference>
<protein>
    <recommendedName>
        <fullName evidence="2">tRNA-intron lyase</fullName>
        <ecNumber evidence="2">4.6.1.16</ecNumber>
    </recommendedName>
</protein>
<keyword evidence="5" id="KW-0378">Hydrolase</keyword>
<evidence type="ECO:0000313" key="6">
    <source>
        <dbReference type="Proteomes" id="UP000053815"/>
    </source>
</evidence>
<organism evidence="5">
    <name type="scientific">Mucor ambiguus</name>
    <dbReference type="NCBI Taxonomy" id="91626"/>
    <lineage>
        <taxon>Eukaryota</taxon>
        <taxon>Fungi</taxon>
        <taxon>Fungi incertae sedis</taxon>
        <taxon>Mucoromycota</taxon>
        <taxon>Mucoromycotina</taxon>
        <taxon>Mucoromycetes</taxon>
        <taxon>Mucorales</taxon>
        <taxon>Mucorineae</taxon>
        <taxon>Mucoraceae</taxon>
        <taxon>Mucor</taxon>
    </lineage>
</organism>
<keyword evidence="5" id="KW-0540">Nuclease</keyword>
<reference evidence="5" key="1">
    <citation type="submission" date="2014-09" db="EMBL/GenBank/DDBJ databases">
        <title>Draft genome sequence of an oleaginous Mucoromycotina fungus Mucor ambiguus NBRC6742.</title>
        <authorList>
            <person name="Takeda I."/>
            <person name="Yamane N."/>
            <person name="Morita T."/>
            <person name="Tamano K."/>
            <person name="Machida M."/>
            <person name="Baker S."/>
            <person name="Koike H."/>
        </authorList>
    </citation>
    <scope>NUCLEOTIDE SEQUENCE</scope>
    <source>
        <strain evidence="5">NBRC 6742</strain>
    </source>
</reference>
<dbReference type="Proteomes" id="UP000053815">
    <property type="component" value="Unassembled WGS sequence"/>
</dbReference>
<dbReference type="OrthoDB" id="10249562at2759"/>
<gene>
    <name evidence="5" type="ORF">MAM1_0270c09021</name>
</gene>
<dbReference type="InterPro" id="IPR036167">
    <property type="entry name" value="tRNA_intron_Endo_cat-like_sf"/>
</dbReference>
<dbReference type="STRING" id="91626.A0A0C9MFI9"/>
<dbReference type="PANTHER" id="PTHR21227">
    <property type="entry name" value="TRNA-SPLICING ENDONUCLEASE SUBUNIT SEN2"/>
    <property type="match status" value="1"/>
</dbReference>
<evidence type="ECO:0000313" key="5">
    <source>
        <dbReference type="EMBL" id="GAN09491.1"/>
    </source>
</evidence>
<evidence type="ECO:0000256" key="1">
    <source>
        <dbReference type="ARBA" id="ARBA00008078"/>
    </source>
</evidence>